<evidence type="ECO:0000256" key="2">
    <source>
        <dbReference type="ARBA" id="ARBA00022694"/>
    </source>
</evidence>
<evidence type="ECO:0000256" key="1">
    <source>
        <dbReference type="ARBA" id="ARBA00009375"/>
    </source>
</evidence>
<feature type="domain" description="Pseudouridine synthase I TruA alpha/beta" evidence="4">
    <location>
        <begin position="15"/>
        <end position="104"/>
    </location>
</feature>
<comment type="caution">
    <text evidence="5">The sequence shown here is derived from an EMBL/GenBank/DDBJ whole genome shotgun (WGS) entry which is preliminary data.</text>
</comment>
<feature type="domain" description="Pseudouridine synthase I TruA alpha/beta" evidence="4">
    <location>
        <begin position="144"/>
        <end position="246"/>
    </location>
</feature>
<dbReference type="AlphaFoldDB" id="A0A645D7X3"/>
<reference evidence="5" key="1">
    <citation type="submission" date="2019-08" db="EMBL/GenBank/DDBJ databases">
        <authorList>
            <person name="Kucharzyk K."/>
            <person name="Murdoch R.W."/>
            <person name="Higgins S."/>
            <person name="Loffler F."/>
        </authorList>
    </citation>
    <scope>NUCLEOTIDE SEQUENCE</scope>
</reference>
<dbReference type="Gene3D" id="3.30.70.580">
    <property type="entry name" value="Pseudouridine synthase I, catalytic domain, N-terminal subdomain"/>
    <property type="match status" value="1"/>
</dbReference>
<gene>
    <name evidence="5" type="primary">truA_44</name>
    <name evidence="5" type="ORF">SDC9_132440</name>
</gene>
<sequence>MPRYAAELSYNGGLYAGWQVQPNRLSVQEAVENVLSMLNKQPVSVKGAGRTDSGVHARAQVCSFDMLNEWDEHRLLMALNANLPQGISAMRLTKTRSDFHPRYDALKREYVYFIWTGMTIYPHISPFTHWVRGGHYDWDLAAEACRFIEGEHDFTSFCRPTNVPDDPVRTMYKVKLNRRGPLLWLRIVGSGFLTNMVRIIMGDLELVAKGRREPEWIKSLFEPGSEKSKTGRTFPPNGLFLWRIEYGEHLWNSHNRVL</sequence>
<dbReference type="PANTHER" id="PTHR11142">
    <property type="entry name" value="PSEUDOURIDYLATE SYNTHASE"/>
    <property type="match status" value="1"/>
</dbReference>
<name>A0A645D7X3_9ZZZZ</name>
<dbReference type="GO" id="GO:0003723">
    <property type="term" value="F:RNA binding"/>
    <property type="evidence" value="ECO:0007669"/>
    <property type="project" value="InterPro"/>
</dbReference>
<dbReference type="InterPro" id="IPR020095">
    <property type="entry name" value="PsdUridine_synth_TruA_C"/>
</dbReference>
<dbReference type="Pfam" id="PF01416">
    <property type="entry name" value="PseudoU_synth_1"/>
    <property type="match status" value="2"/>
</dbReference>
<dbReference type="CDD" id="cd02570">
    <property type="entry name" value="PseudoU_synth_EcTruA"/>
    <property type="match status" value="1"/>
</dbReference>
<dbReference type="GO" id="GO:0031119">
    <property type="term" value="P:tRNA pseudouridine synthesis"/>
    <property type="evidence" value="ECO:0007669"/>
    <property type="project" value="TreeGrafter"/>
</dbReference>
<proteinExistence type="inferred from homology"/>
<dbReference type="FunFam" id="3.30.70.580:FF:000001">
    <property type="entry name" value="tRNA pseudouridine synthase A"/>
    <property type="match status" value="1"/>
</dbReference>
<evidence type="ECO:0000259" key="4">
    <source>
        <dbReference type="Pfam" id="PF01416"/>
    </source>
</evidence>
<comment type="similarity">
    <text evidence="1">Belongs to the tRNA pseudouridine synthase TruA family.</text>
</comment>
<dbReference type="InterPro" id="IPR020097">
    <property type="entry name" value="PsdUridine_synth_TruA_a/b_dom"/>
</dbReference>
<dbReference type="NCBIfam" id="TIGR00071">
    <property type="entry name" value="hisT_truA"/>
    <property type="match status" value="1"/>
</dbReference>
<dbReference type="EC" id="5.4.99.12" evidence="5"/>
<dbReference type="PIRSF" id="PIRSF001430">
    <property type="entry name" value="tRNA_psdUrid_synth"/>
    <property type="match status" value="1"/>
</dbReference>
<dbReference type="GO" id="GO:0160147">
    <property type="term" value="F:tRNA pseudouridine(38-40) synthase activity"/>
    <property type="evidence" value="ECO:0007669"/>
    <property type="project" value="UniProtKB-EC"/>
</dbReference>
<keyword evidence="3 5" id="KW-0413">Isomerase</keyword>
<dbReference type="InterPro" id="IPR001406">
    <property type="entry name" value="PsdUridine_synth_TruA"/>
</dbReference>
<dbReference type="Gene3D" id="3.30.70.660">
    <property type="entry name" value="Pseudouridine synthase I, catalytic domain, C-terminal subdomain"/>
    <property type="match status" value="1"/>
</dbReference>
<organism evidence="5">
    <name type="scientific">bioreactor metagenome</name>
    <dbReference type="NCBI Taxonomy" id="1076179"/>
    <lineage>
        <taxon>unclassified sequences</taxon>
        <taxon>metagenomes</taxon>
        <taxon>ecological metagenomes</taxon>
    </lineage>
</organism>
<evidence type="ECO:0000256" key="3">
    <source>
        <dbReference type="ARBA" id="ARBA00023235"/>
    </source>
</evidence>
<keyword evidence="2" id="KW-0819">tRNA processing</keyword>
<dbReference type="SUPFAM" id="SSF55120">
    <property type="entry name" value="Pseudouridine synthase"/>
    <property type="match status" value="1"/>
</dbReference>
<dbReference type="EMBL" id="VSSQ01033691">
    <property type="protein sequence ID" value="MPM85361.1"/>
    <property type="molecule type" value="Genomic_DNA"/>
</dbReference>
<dbReference type="InterPro" id="IPR020103">
    <property type="entry name" value="PsdUridine_synth_cat_dom_sf"/>
</dbReference>
<protein>
    <submittedName>
        <fullName evidence="5">tRNA pseudouridine synthase A</fullName>
        <ecNumber evidence="5">5.4.99.12</ecNumber>
    </submittedName>
</protein>
<dbReference type="HAMAP" id="MF_00171">
    <property type="entry name" value="TruA"/>
    <property type="match status" value="1"/>
</dbReference>
<evidence type="ECO:0000313" key="5">
    <source>
        <dbReference type="EMBL" id="MPM85361.1"/>
    </source>
</evidence>
<dbReference type="PANTHER" id="PTHR11142:SF0">
    <property type="entry name" value="TRNA PSEUDOURIDINE SYNTHASE-LIKE 1"/>
    <property type="match status" value="1"/>
</dbReference>
<accession>A0A645D7X3</accession>
<dbReference type="InterPro" id="IPR020094">
    <property type="entry name" value="TruA/RsuA/RluB/E/F_N"/>
</dbReference>